<gene>
    <name evidence="1" type="ORF">BES34_016505</name>
</gene>
<evidence type="ECO:0000313" key="1">
    <source>
        <dbReference type="EMBL" id="PNV73652.1"/>
    </source>
</evidence>
<comment type="caution">
    <text evidence="1">The sequence shown here is derived from an EMBL/GenBank/DDBJ whole genome shotgun (WGS) entry which is preliminary data.</text>
</comment>
<protein>
    <submittedName>
        <fullName evidence="1">Uncharacterized protein</fullName>
    </submittedName>
</protein>
<organism evidence="1 2">
    <name type="scientific">Leptospira inadai serovar Lyme</name>
    <dbReference type="NCBI Taxonomy" id="293084"/>
    <lineage>
        <taxon>Bacteria</taxon>
        <taxon>Pseudomonadati</taxon>
        <taxon>Spirochaetota</taxon>
        <taxon>Spirochaetia</taxon>
        <taxon>Leptospirales</taxon>
        <taxon>Leptospiraceae</taxon>
        <taxon>Leptospira</taxon>
    </lineage>
</organism>
<proteinExistence type="predicted"/>
<dbReference type="EMBL" id="MCRM02000021">
    <property type="protein sequence ID" value="PNV73652.1"/>
    <property type="molecule type" value="Genomic_DNA"/>
</dbReference>
<name>A0ABX4YF36_9LEPT</name>
<sequence length="131" mass="15330">MQESFHRAWKLGSSMFCPQSSVFCPLKDRRVRFAHAGQKRLEVGKITEVEEKSTVNIRIILYYVETLTTNVLSSDLRLLSSARKLGLSMFCPPRANRLILIIIIFAITQFNDYRMEKYYGIGYRTRMQTRI</sequence>
<evidence type="ECO:0000313" key="2">
    <source>
        <dbReference type="Proteomes" id="UP000094669"/>
    </source>
</evidence>
<accession>A0ABX4YF36</accession>
<dbReference type="Proteomes" id="UP000094669">
    <property type="component" value="Unassembled WGS sequence"/>
</dbReference>
<keyword evidence="2" id="KW-1185">Reference proteome</keyword>
<reference evidence="1" key="1">
    <citation type="submission" date="2018-01" db="EMBL/GenBank/DDBJ databases">
        <title>Genomic characterization of Leptospira inadai serogroup Lyme isolated from captured rat in Brazil and comparative analysis with human reference strain.</title>
        <authorList>
            <person name="Moreno L.Z."/>
            <person name="Loureiro A.P."/>
            <person name="Miraglia F."/>
            <person name="Kremer F.S."/>
            <person name="Eslabao M.R."/>
            <person name="Dellagostin O.A."/>
            <person name="Lilenbaum W."/>
            <person name="Moreno A.M."/>
        </authorList>
    </citation>
    <scope>NUCLEOTIDE SEQUENCE [LARGE SCALE GENOMIC DNA]</scope>
    <source>
        <strain evidence="1">M34/99</strain>
    </source>
</reference>